<keyword evidence="2" id="KW-0472">Membrane</keyword>
<dbReference type="SMART" id="SM00409">
    <property type="entry name" value="IG"/>
    <property type="match status" value="2"/>
</dbReference>
<dbReference type="PANTHER" id="PTHR44969:SF1">
    <property type="entry name" value="CELL SURFACE A33 ANTIGEN"/>
    <property type="match status" value="1"/>
</dbReference>
<accession>A0ABM3D9G4</accession>
<dbReference type="Pfam" id="PF07686">
    <property type="entry name" value="V-set"/>
    <property type="match status" value="1"/>
</dbReference>
<dbReference type="InterPro" id="IPR013783">
    <property type="entry name" value="Ig-like_fold"/>
</dbReference>
<feature type="transmembrane region" description="Helical" evidence="2">
    <location>
        <begin position="240"/>
        <end position="265"/>
    </location>
</feature>
<evidence type="ECO:0000256" key="2">
    <source>
        <dbReference type="SAM" id="Phobius"/>
    </source>
</evidence>
<keyword evidence="5" id="KW-1185">Reference proteome</keyword>
<gene>
    <name evidence="6" type="primary">LOC106575809</name>
</gene>
<evidence type="ECO:0000256" key="1">
    <source>
        <dbReference type="SAM" id="MobiDB-lite"/>
    </source>
</evidence>
<dbReference type="PROSITE" id="PS50835">
    <property type="entry name" value="IG_LIKE"/>
    <property type="match status" value="1"/>
</dbReference>
<feature type="domain" description="Ig-like" evidence="4">
    <location>
        <begin position="146"/>
        <end position="234"/>
    </location>
</feature>
<dbReference type="GeneID" id="106575809"/>
<dbReference type="Gene3D" id="2.60.40.10">
    <property type="entry name" value="Immunoglobulins"/>
    <property type="match status" value="2"/>
</dbReference>
<evidence type="ECO:0000313" key="6">
    <source>
        <dbReference type="RefSeq" id="XP_045555451.1"/>
    </source>
</evidence>
<evidence type="ECO:0000259" key="4">
    <source>
        <dbReference type="PROSITE" id="PS50835"/>
    </source>
</evidence>
<keyword evidence="3" id="KW-0732">Signal</keyword>
<feature type="compositionally biased region" description="Basic and acidic residues" evidence="1">
    <location>
        <begin position="303"/>
        <end position="457"/>
    </location>
</feature>
<feature type="region of interest" description="Disordered" evidence="1">
    <location>
        <begin position="303"/>
        <end position="474"/>
    </location>
</feature>
<dbReference type="PANTHER" id="PTHR44969">
    <property type="entry name" value="CELL SURFACE A33 ANTIGEN"/>
    <property type="match status" value="1"/>
</dbReference>
<protein>
    <submittedName>
        <fullName evidence="6">Cell surface A33 antigen isoform X1</fullName>
    </submittedName>
</protein>
<dbReference type="Pfam" id="PF13927">
    <property type="entry name" value="Ig_3"/>
    <property type="match status" value="1"/>
</dbReference>
<dbReference type="InterPro" id="IPR042474">
    <property type="entry name" value="A33"/>
</dbReference>
<proteinExistence type="predicted"/>
<feature type="signal peptide" evidence="3">
    <location>
        <begin position="1"/>
        <end position="23"/>
    </location>
</feature>
<name>A0ABM3D9G4_SALSA</name>
<keyword evidence="2" id="KW-0812">Transmembrane</keyword>
<dbReference type="InterPro" id="IPR013106">
    <property type="entry name" value="Ig_V-set"/>
</dbReference>
<dbReference type="InterPro" id="IPR003599">
    <property type="entry name" value="Ig_sub"/>
</dbReference>
<sequence length="474" mass="54039">MMASQKGMFTGVLLCLVVSMTVALQVSIPERSYEFTRGDNITIPCTFKPKNPINNLVIISWLAEADKPGEPEVSILTSYSTGELDITDQYEGRVSLEQDIAKGVANLKLSSISLLDNRLFECRVSIPKDDKGQLADTTHLVVLVAPSVPICKIDGRAEYFQNISLTCLSEEGSPLPTYKWQGYDVKNMPRAPAPRTTDKDGVLSLFNLTIESSGYYICTSTNKIRSAKCNLTLSVMPPSMAMGSTAGIIGGVAVGVLVLLIILLYCCCCRKKKDKAEEYAMGVPEGEEFHDNKPVVNGEVRQTRSMEDDDDHPPKIVDRHDQYKERSEKDYGDRRSDYGDRRDGYGDRRSDYGDRRDGYDDRRSDYGDRRDGYDDRRSDYGDRRDGYDDRRSDYGDRRDGYDDRRSDYGDRRSDYGDRRDQDDRYSDHRDRYDRDRVYDERSDGSRYSDRYDDRDRPPSVPTNKPAKPSKNRID</sequence>
<feature type="chain" id="PRO_5045075319" evidence="3">
    <location>
        <begin position="24"/>
        <end position="474"/>
    </location>
</feature>
<evidence type="ECO:0000313" key="5">
    <source>
        <dbReference type="Proteomes" id="UP001652741"/>
    </source>
</evidence>
<dbReference type="Proteomes" id="UP001652741">
    <property type="component" value="Chromosome ssa17"/>
</dbReference>
<dbReference type="InterPro" id="IPR036179">
    <property type="entry name" value="Ig-like_dom_sf"/>
</dbReference>
<dbReference type="InterPro" id="IPR007110">
    <property type="entry name" value="Ig-like_dom"/>
</dbReference>
<evidence type="ECO:0000256" key="3">
    <source>
        <dbReference type="SAM" id="SignalP"/>
    </source>
</evidence>
<dbReference type="SUPFAM" id="SSF48726">
    <property type="entry name" value="Immunoglobulin"/>
    <property type="match status" value="2"/>
</dbReference>
<organism evidence="5 6">
    <name type="scientific">Salmo salar</name>
    <name type="common">Atlantic salmon</name>
    <dbReference type="NCBI Taxonomy" id="8030"/>
    <lineage>
        <taxon>Eukaryota</taxon>
        <taxon>Metazoa</taxon>
        <taxon>Chordata</taxon>
        <taxon>Craniata</taxon>
        <taxon>Vertebrata</taxon>
        <taxon>Euteleostomi</taxon>
        <taxon>Actinopterygii</taxon>
        <taxon>Neopterygii</taxon>
        <taxon>Teleostei</taxon>
        <taxon>Protacanthopterygii</taxon>
        <taxon>Salmoniformes</taxon>
        <taxon>Salmonidae</taxon>
        <taxon>Salmoninae</taxon>
        <taxon>Salmo</taxon>
    </lineage>
</organism>
<dbReference type="RefSeq" id="XP_045555451.1">
    <property type="nucleotide sequence ID" value="XM_045699495.1"/>
</dbReference>
<keyword evidence="2" id="KW-1133">Transmembrane helix</keyword>
<reference evidence="6" key="1">
    <citation type="submission" date="2025-08" db="UniProtKB">
        <authorList>
            <consortium name="RefSeq"/>
        </authorList>
    </citation>
    <scope>IDENTIFICATION</scope>
</reference>